<dbReference type="InterPro" id="IPR013083">
    <property type="entry name" value="Znf_RING/FYVE/PHD"/>
</dbReference>
<dbReference type="SUPFAM" id="SSF52025">
    <property type="entry name" value="PA domain"/>
    <property type="match status" value="1"/>
</dbReference>
<feature type="compositionally biased region" description="Low complexity" evidence="17">
    <location>
        <begin position="385"/>
        <end position="403"/>
    </location>
</feature>
<dbReference type="InterPro" id="IPR051653">
    <property type="entry name" value="E3_ligase_sorting_rcpt"/>
</dbReference>
<dbReference type="Pfam" id="PF13639">
    <property type="entry name" value="zf-RING_2"/>
    <property type="match status" value="1"/>
</dbReference>
<keyword evidence="13" id="KW-0325">Glycoprotein</keyword>
<evidence type="ECO:0000256" key="13">
    <source>
        <dbReference type="ARBA" id="ARBA00023180"/>
    </source>
</evidence>
<dbReference type="Pfam" id="PF02225">
    <property type="entry name" value="PA"/>
    <property type="match status" value="1"/>
</dbReference>
<evidence type="ECO:0000256" key="3">
    <source>
        <dbReference type="ARBA" id="ARBA00022554"/>
    </source>
</evidence>
<feature type="region of interest" description="Disordered" evidence="17">
    <location>
        <begin position="309"/>
        <end position="403"/>
    </location>
</feature>
<evidence type="ECO:0000256" key="1">
    <source>
        <dbReference type="ARBA" id="ARBA00004558"/>
    </source>
</evidence>
<evidence type="ECO:0000313" key="20">
    <source>
        <dbReference type="EMBL" id="CAI9266675.1"/>
    </source>
</evidence>
<evidence type="ECO:0000256" key="9">
    <source>
        <dbReference type="ARBA" id="ARBA00022927"/>
    </source>
</evidence>
<dbReference type="Proteomes" id="UP001177003">
    <property type="component" value="Chromosome 1"/>
</dbReference>
<evidence type="ECO:0000256" key="18">
    <source>
        <dbReference type="SAM" id="Phobius"/>
    </source>
</evidence>
<accession>A0AA35V857</accession>
<keyword evidence="5" id="KW-0479">Metal-binding</keyword>
<dbReference type="GO" id="GO:0005774">
    <property type="term" value="C:vacuolar membrane"/>
    <property type="evidence" value="ECO:0007669"/>
    <property type="project" value="UniProtKB-SubCell"/>
</dbReference>
<dbReference type="Gene3D" id="3.50.30.30">
    <property type="match status" value="1"/>
</dbReference>
<evidence type="ECO:0000256" key="11">
    <source>
        <dbReference type="ARBA" id="ARBA00023136"/>
    </source>
</evidence>
<evidence type="ECO:0000259" key="19">
    <source>
        <dbReference type="PROSITE" id="PS50089"/>
    </source>
</evidence>
<dbReference type="FunFam" id="3.30.40.10:FF:000276">
    <property type="entry name" value="Receptor homology region transmembrane domain-and RING domain-containing protein 2"/>
    <property type="match status" value="1"/>
</dbReference>
<evidence type="ECO:0000256" key="12">
    <source>
        <dbReference type="ARBA" id="ARBA00023157"/>
    </source>
</evidence>
<dbReference type="AlphaFoldDB" id="A0AA35V857"/>
<evidence type="ECO:0000256" key="14">
    <source>
        <dbReference type="ARBA" id="ARBA00037813"/>
    </source>
</evidence>
<evidence type="ECO:0000256" key="8">
    <source>
        <dbReference type="ARBA" id="ARBA00022833"/>
    </source>
</evidence>
<keyword evidence="4 18" id="KW-0812">Transmembrane</keyword>
<keyword evidence="12" id="KW-1015">Disulfide bond</keyword>
<dbReference type="GO" id="GO:0000326">
    <property type="term" value="C:protein storage vacuole"/>
    <property type="evidence" value="ECO:0007669"/>
    <property type="project" value="UniProtKB-SubCell"/>
</dbReference>
<dbReference type="InterPro" id="IPR003137">
    <property type="entry name" value="PA_domain"/>
</dbReference>
<evidence type="ECO:0000313" key="21">
    <source>
        <dbReference type="Proteomes" id="UP001177003"/>
    </source>
</evidence>
<keyword evidence="3" id="KW-0926">Vacuole</keyword>
<keyword evidence="10 18" id="KW-1133">Transmembrane helix</keyword>
<evidence type="ECO:0000256" key="4">
    <source>
        <dbReference type="ARBA" id="ARBA00022692"/>
    </source>
</evidence>
<organism evidence="20 21">
    <name type="scientific">Lactuca saligna</name>
    <name type="common">Willowleaf lettuce</name>
    <dbReference type="NCBI Taxonomy" id="75948"/>
    <lineage>
        <taxon>Eukaryota</taxon>
        <taxon>Viridiplantae</taxon>
        <taxon>Streptophyta</taxon>
        <taxon>Embryophyta</taxon>
        <taxon>Tracheophyta</taxon>
        <taxon>Spermatophyta</taxon>
        <taxon>Magnoliopsida</taxon>
        <taxon>eudicotyledons</taxon>
        <taxon>Gunneridae</taxon>
        <taxon>Pentapetalae</taxon>
        <taxon>asterids</taxon>
        <taxon>campanulids</taxon>
        <taxon>Asterales</taxon>
        <taxon>Asteraceae</taxon>
        <taxon>Cichorioideae</taxon>
        <taxon>Cichorieae</taxon>
        <taxon>Lactucinae</taxon>
        <taxon>Lactuca</taxon>
    </lineage>
</organism>
<evidence type="ECO:0000256" key="5">
    <source>
        <dbReference type="ARBA" id="ARBA00022723"/>
    </source>
</evidence>
<feature type="domain" description="RING-type" evidence="19">
    <location>
        <begin position="261"/>
        <end position="303"/>
    </location>
</feature>
<sequence length="454" mass="49767">MDNMISKSMVMNCNFILCEIKTTAKNRVRRSLSWDNWKINPSLPCISVNVGVRLSGMLITRGLSFTSVPANFGRPVTGSGEHGTIFLASPVDACSPLTNTLTKDSINSGYLLIIKGGCEFVDKIRRAQAAGFKAAIVYNDEDTNLFPMMRDPGGIHIHVVFVSQSTGLKLQEYVGVKEIEVLFVESYENSAWSIMAVAFISLLAMSAVVASCCFVRRHRIRRNRPRGRVQEHRGMSSQLVKAMPSLEFTEDLEDNCTSATCAICLDDYNVGDKIRILPCSHKFHMICVDAWLTSWRTFCPVCKRDANTATPDPPATERTPLLSSPPASVASTSMSSSARSSSYVSSRPMQIGGSPTSLSYAPRQSFPSYHESRYPSSAQSSLDMRNASSSFRSSRGSHFNSNSFASPSLSPLNSIYMAFYSNSGDGSSSYIRSSSQQAQSLLQRESAVQSPLQC</sequence>
<evidence type="ECO:0000256" key="15">
    <source>
        <dbReference type="ARBA" id="ARBA00046288"/>
    </source>
</evidence>
<dbReference type="SUPFAM" id="SSF57850">
    <property type="entry name" value="RING/U-box"/>
    <property type="match status" value="1"/>
</dbReference>
<dbReference type="InterPro" id="IPR046450">
    <property type="entry name" value="PA_dom_sf"/>
</dbReference>
<feature type="transmembrane region" description="Helical" evidence="18">
    <location>
        <begin position="191"/>
        <end position="215"/>
    </location>
</feature>
<proteinExistence type="predicted"/>
<dbReference type="PANTHER" id="PTHR47168">
    <property type="entry name" value="RING ZINC FINGER DOMAIN SUPERFAMILY PROTEIN-RELATED"/>
    <property type="match status" value="1"/>
</dbReference>
<evidence type="ECO:0000256" key="16">
    <source>
        <dbReference type="PROSITE-ProRule" id="PRU00175"/>
    </source>
</evidence>
<dbReference type="GO" id="GO:0015031">
    <property type="term" value="P:protein transport"/>
    <property type="evidence" value="ECO:0007669"/>
    <property type="project" value="UniProtKB-KW"/>
</dbReference>
<dbReference type="PANTHER" id="PTHR47168:SF5">
    <property type="entry name" value="RING-TYPE DOMAIN-CONTAINING PROTEIN"/>
    <property type="match status" value="1"/>
</dbReference>
<keyword evidence="21" id="KW-1185">Reference proteome</keyword>
<feature type="compositionally biased region" description="Low complexity" evidence="17">
    <location>
        <begin position="319"/>
        <end position="349"/>
    </location>
</feature>
<keyword evidence="2" id="KW-0813">Transport</keyword>
<evidence type="ECO:0000256" key="6">
    <source>
        <dbReference type="ARBA" id="ARBA00022729"/>
    </source>
</evidence>
<evidence type="ECO:0000256" key="2">
    <source>
        <dbReference type="ARBA" id="ARBA00022448"/>
    </source>
</evidence>
<protein>
    <recommendedName>
        <fullName evidence="19">RING-type domain-containing protein</fullName>
    </recommendedName>
</protein>
<dbReference type="GO" id="GO:0008270">
    <property type="term" value="F:zinc ion binding"/>
    <property type="evidence" value="ECO:0007669"/>
    <property type="project" value="UniProtKB-KW"/>
</dbReference>
<dbReference type="InterPro" id="IPR044744">
    <property type="entry name" value="ZNRF4/RNF13/RNF167_PA"/>
</dbReference>
<feature type="compositionally biased region" description="Low complexity" evidence="17">
    <location>
        <begin position="425"/>
        <end position="447"/>
    </location>
</feature>
<comment type="subcellular location">
    <subcellularLocation>
        <location evidence="15">Endomembrane system</location>
        <topology evidence="15">Single-pass type I membrane protein</topology>
    </subcellularLocation>
    <subcellularLocation>
        <location evidence="1">Protein storage vacuole</location>
    </subcellularLocation>
    <subcellularLocation>
        <location evidence="14">Vacuole membrane</location>
    </subcellularLocation>
</comment>
<evidence type="ECO:0000256" key="10">
    <source>
        <dbReference type="ARBA" id="ARBA00022989"/>
    </source>
</evidence>
<reference evidence="20" key="1">
    <citation type="submission" date="2023-04" db="EMBL/GenBank/DDBJ databases">
        <authorList>
            <person name="Vijverberg K."/>
            <person name="Xiong W."/>
            <person name="Schranz E."/>
        </authorList>
    </citation>
    <scope>NUCLEOTIDE SEQUENCE</scope>
</reference>
<dbReference type="GO" id="GO:0012505">
    <property type="term" value="C:endomembrane system"/>
    <property type="evidence" value="ECO:0007669"/>
    <property type="project" value="UniProtKB-SubCell"/>
</dbReference>
<keyword evidence="9" id="KW-0653">Protein transport</keyword>
<dbReference type="CDD" id="cd02123">
    <property type="entry name" value="PA_C_RZF_like"/>
    <property type="match status" value="1"/>
</dbReference>
<dbReference type="EMBL" id="OX465077">
    <property type="protein sequence ID" value="CAI9266675.1"/>
    <property type="molecule type" value="Genomic_DNA"/>
</dbReference>
<keyword evidence="7 16" id="KW-0863">Zinc-finger</keyword>
<name>A0AA35V857_LACSI</name>
<dbReference type="PROSITE" id="PS50089">
    <property type="entry name" value="ZF_RING_2"/>
    <property type="match status" value="1"/>
</dbReference>
<evidence type="ECO:0000256" key="17">
    <source>
        <dbReference type="SAM" id="MobiDB-lite"/>
    </source>
</evidence>
<dbReference type="Gene3D" id="3.30.40.10">
    <property type="entry name" value="Zinc/RING finger domain, C3HC4 (zinc finger)"/>
    <property type="match status" value="1"/>
</dbReference>
<evidence type="ECO:0000256" key="7">
    <source>
        <dbReference type="ARBA" id="ARBA00022771"/>
    </source>
</evidence>
<keyword evidence="6" id="KW-0732">Signal</keyword>
<dbReference type="SMART" id="SM00184">
    <property type="entry name" value="RING"/>
    <property type="match status" value="1"/>
</dbReference>
<dbReference type="InterPro" id="IPR001841">
    <property type="entry name" value="Znf_RING"/>
</dbReference>
<keyword evidence="8" id="KW-0862">Zinc</keyword>
<keyword evidence="11 18" id="KW-0472">Membrane</keyword>
<gene>
    <name evidence="20" type="ORF">LSALG_LOCUS7216</name>
</gene>
<feature type="compositionally biased region" description="Polar residues" evidence="17">
    <location>
        <begin position="374"/>
        <end position="383"/>
    </location>
</feature>
<feature type="region of interest" description="Disordered" evidence="17">
    <location>
        <begin position="425"/>
        <end position="454"/>
    </location>
</feature>